<keyword evidence="2" id="KW-0175">Coiled coil</keyword>
<dbReference type="PANTHER" id="PTHR32347:SF29">
    <property type="entry name" value="UPF0194 MEMBRANE PROTEIN YBHG"/>
    <property type="match status" value="1"/>
</dbReference>
<evidence type="ECO:0000313" key="5">
    <source>
        <dbReference type="Proteomes" id="UP000838748"/>
    </source>
</evidence>
<dbReference type="Gene3D" id="2.40.30.170">
    <property type="match status" value="1"/>
</dbReference>
<evidence type="ECO:0000313" key="4">
    <source>
        <dbReference type="EMBL" id="CAH0536107.1"/>
    </source>
</evidence>
<dbReference type="Gene3D" id="1.10.287.470">
    <property type="entry name" value="Helix hairpin bin"/>
    <property type="match status" value="1"/>
</dbReference>
<gene>
    <name evidence="4" type="ORF">VMF7928_00201</name>
</gene>
<dbReference type="PANTHER" id="PTHR32347">
    <property type="entry name" value="EFFLUX SYSTEM COMPONENT YKNX-RELATED"/>
    <property type="match status" value="1"/>
</dbReference>
<dbReference type="Proteomes" id="UP000838748">
    <property type="component" value="Unassembled WGS sequence"/>
</dbReference>
<sequence>MKNYLIVFAILFQLTGCSPGSNPQALGTLERDRITFTATSNEIIRALPVQEGSPVKVGEVLVQLDTKNQQAILAQSIAQEAQARAYLLKLTNGERPQDIASAQANVSLADAQLTEAEKSYKRTFELRKKKLISQSDLDSALASRDSARANYRSAYEEFEKLTAGSRPEDVAQAKAELDAAIAEVSLQKQKLDELTVVSTRDGILDNLPYNLGERVPTDGIVAVVQANRIPYAQVYVPETYRTQFTPGKKVTVHVDGVKKTFQGTVRWVATDPSFTPYYALTEQDRSRLMYLAKIDLGKTAANLPSGIPAQVDLSKDSQ</sequence>
<evidence type="ECO:0000259" key="3">
    <source>
        <dbReference type="Pfam" id="PF25881"/>
    </source>
</evidence>
<accession>A0ABM8ZZY5</accession>
<name>A0ABM8ZZY5_9VIBR</name>
<comment type="caution">
    <text evidence="4">The sequence shown here is derived from an EMBL/GenBank/DDBJ whole genome shotgun (WGS) entry which is preliminary data.</text>
</comment>
<dbReference type="Pfam" id="PF25881">
    <property type="entry name" value="HH_YBHG"/>
    <property type="match status" value="1"/>
</dbReference>
<dbReference type="InterPro" id="IPR050465">
    <property type="entry name" value="UPF0194_transport"/>
</dbReference>
<dbReference type="SUPFAM" id="SSF111369">
    <property type="entry name" value="HlyD-like secretion proteins"/>
    <property type="match status" value="1"/>
</dbReference>
<proteinExistence type="predicted"/>
<protein>
    <recommendedName>
        <fullName evidence="3">YbhG-like alpha-helical hairpin domain-containing protein</fullName>
    </recommendedName>
</protein>
<keyword evidence="5" id="KW-1185">Reference proteome</keyword>
<comment type="subcellular location">
    <subcellularLocation>
        <location evidence="1">Cell envelope</location>
    </subcellularLocation>
</comment>
<feature type="domain" description="YbhG-like alpha-helical hairpin" evidence="3">
    <location>
        <begin position="64"/>
        <end position="192"/>
    </location>
</feature>
<reference evidence="4" key="1">
    <citation type="submission" date="2021-11" db="EMBL/GenBank/DDBJ databases">
        <authorList>
            <person name="Rodrigo-Torres L."/>
            <person name="Arahal R. D."/>
            <person name="Lucena T."/>
        </authorList>
    </citation>
    <scope>NUCLEOTIDE SEQUENCE</scope>
    <source>
        <strain evidence="4">CECT 7928</strain>
    </source>
</reference>
<dbReference type="InterPro" id="IPR059052">
    <property type="entry name" value="HH_YbhG-like"/>
</dbReference>
<evidence type="ECO:0000256" key="2">
    <source>
        <dbReference type="ARBA" id="ARBA00023054"/>
    </source>
</evidence>
<dbReference type="EMBL" id="CAKLDM010000001">
    <property type="protein sequence ID" value="CAH0536107.1"/>
    <property type="molecule type" value="Genomic_DNA"/>
</dbReference>
<evidence type="ECO:0000256" key="1">
    <source>
        <dbReference type="ARBA" id="ARBA00004196"/>
    </source>
</evidence>
<organism evidence="4 5">
    <name type="scientific">Vibrio marisflavi CECT 7928</name>
    <dbReference type="NCBI Taxonomy" id="634439"/>
    <lineage>
        <taxon>Bacteria</taxon>
        <taxon>Pseudomonadati</taxon>
        <taxon>Pseudomonadota</taxon>
        <taxon>Gammaproteobacteria</taxon>
        <taxon>Vibrionales</taxon>
        <taxon>Vibrionaceae</taxon>
        <taxon>Vibrio</taxon>
    </lineage>
</organism>